<dbReference type="AlphaFoldDB" id="A0A8H5FKU7"/>
<feature type="transmembrane region" description="Helical" evidence="1">
    <location>
        <begin position="41"/>
        <end position="66"/>
    </location>
</feature>
<keyword evidence="1" id="KW-0812">Transmembrane</keyword>
<evidence type="ECO:0000256" key="1">
    <source>
        <dbReference type="SAM" id="Phobius"/>
    </source>
</evidence>
<feature type="transmembrane region" description="Helical" evidence="1">
    <location>
        <begin position="73"/>
        <end position="96"/>
    </location>
</feature>
<dbReference type="EMBL" id="JAACJM010000175">
    <property type="protein sequence ID" value="KAF5340496.1"/>
    <property type="molecule type" value="Genomic_DNA"/>
</dbReference>
<keyword evidence="1" id="KW-0472">Membrane</keyword>
<dbReference type="Proteomes" id="UP000559256">
    <property type="component" value="Unassembled WGS sequence"/>
</dbReference>
<keyword evidence="1" id="KW-1133">Transmembrane helix</keyword>
<sequence length="317" mass="35306">MQIIDIYIETLPPENSNITLQELNHLVDEVNSSLRAGQAFIPVYIIPVALSGIFAVLFKFCIYILIKRKQPTFWFHVVTSILLFVTTTAGMGLAVVSMLDEIQGLMASEAESWVYTVTPYFPPNSGFKSIYRASGMAALHDVPGFLYLGINWENLVYPAFSTNDFGQKNYAQIYFSNSNHGIVPTLIIVRAGLGVSTDNIRGTLSTFKAQPGPAVQSSSIPEVPEQLSNGMAELDPDSQENSQHLLEEVFGLPLAKWCFLGLLLATVNVMPLSMLSRLFLSAYGIDESFHYDLYLAQFEHNISTKTQNELSQMNYHK</sequence>
<keyword evidence="3" id="KW-1185">Reference proteome</keyword>
<dbReference type="OrthoDB" id="3265563at2759"/>
<accession>A0A8H5FKU7</accession>
<comment type="caution">
    <text evidence="2">The sequence shown here is derived from an EMBL/GenBank/DDBJ whole genome shotgun (WGS) entry which is preliminary data.</text>
</comment>
<evidence type="ECO:0000313" key="3">
    <source>
        <dbReference type="Proteomes" id="UP000559256"/>
    </source>
</evidence>
<reference evidence="2 3" key="1">
    <citation type="journal article" date="2020" name="ISME J.">
        <title>Uncovering the hidden diversity of litter-decomposition mechanisms in mushroom-forming fungi.</title>
        <authorList>
            <person name="Floudas D."/>
            <person name="Bentzer J."/>
            <person name="Ahren D."/>
            <person name="Johansson T."/>
            <person name="Persson P."/>
            <person name="Tunlid A."/>
        </authorList>
    </citation>
    <scope>NUCLEOTIDE SEQUENCE [LARGE SCALE GENOMIC DNA]</scope>
    <source>
        <strain evidence="2 3">CBS 291.85</strain>
    </source>
</reference>
<evidence type="ECO:0000313" key="2">
    <source>
        <dbReference type="EMBL" id="KAF5340496.1"/>
    </source>
</evidence>
<protein>
    <submittedName>
        <fullName evidence="2">Uncharacterized protein</fullName>
    </submittedName>
</protein>
<name>A0A8H5FKU7_9AGAR</name>
<gene>
    <name evidence="2" type="ORF">D9758_014563</name>
</gene>
<organism evidence="2 3">
    <name type="scientific">Tetrapyrgos nigripes</name>
    <dbReference type="NCBI Taxonomy" id="182062"/>
    <lineage>
        <taxon>Eukaryota</taxon>
        <taxon>Fungi</taxon>
        <taxon>Dikarya</taxon>
        <taxon>Basidiomycota</taxon>
        <taxon>Agaricomycotina</taxon>
        <taxon>Agaricomycetes</taxon>
        <taxon>Agaricomycetidae</taxon>
        <taxon>Agaricales</taxon>
        <taxon>Marasmiineae</taxon>
        <taxon>Marasmiaceae</taxon>
        <taxon>Tetrapyrgos</taxon>
    </lineage>
</organism>
<proteinExistence type="predicted"/>